<dbReference type="Proteomes" id="UP000316093">
    <property type="component" value="Chromosome"/>
</dbReference>
<evidence type="ECO:0000259" key="1">
    <source>
        <dbReference type="SMART" id="SM00065"/>
    </source>
</evidence>
<dbReference type="EMBL" id="CP041046">
    <property type="protein sequence ID" value="QDE37875.1"/>
    <property type="molecule type" value="Genomic_DNA"/>
</dbReference>
<dbReference type="Pfam" id="PF01590">
    <property type="entry name" value="GAF"/>
    <property type="match status" value="1"/>
</dbReference>
<accession>A0A4Y5YZK4</accession>
<dbReference type="PANTHER" id="PTHR43102:SF2">
    <property type="entry name" value="GAF DOMAIN-CONTAINING PROTEIN"/>
    <property type="match status" value="1"/>
</dbReference>
<dbReference type="SMART" id="SM00065">
    <property type="entry name" value="GAF"/>
    <property type="match status" value="1"/>
</dbReference>
<reference evidence="2 3" key="1">
    <citation type="submission" date="2019-06" db="EMBL/GenBank/DDBJ databases">
        <title>A complete genome sequence for Luteibacter pinisoli MAH-14.</title>
        <authorList>
            <person name="Baltrus D.A."/>
        </authorList>
    </citation>
    <scope>NUCLEOTIDE SEQUENCE [LARGE SCALE GENOMIC DNA]</scope>
    <source>
        <strain evidence="2 3">MAH-14</strain>
    </source>
</reference>
<dbReference type="OrthoDB" id="9803824at2"/>
<feature type="domain" description="GAF" evidence="1">
    <location>
        <begin position="109"/>
        <end position="251"/>
    </location>
</feature>
<dbReference type="InterPro" id="IPR009061">
    <property type="entry name" value="DNA-bd_dom_put_sf"/>
</dbReference>
<dbReference type="InterPro" id="IPR029016">
    <property type="entry name" value="GAF-like_dom_sf"/>
</dbReference>
<name>A0A4Y5YZK4_9GAMM</name>
<dbReference type="PANTHER" id="PTHR43102">
    <property type="entry name" value="SLR1143 PROTEIN"/>
    <property type="match status" value="1"/>
</dbReference>
<sequence length="253" mass="27992">MSYQTDTSPTDDPTLTTRDAARLLGISVSTAQKWIESGALASWKTPGGHRRMRRSAVLALLEERTALAADPLQAMSPELRPDRSASYPMPQDEAARLRAVGRTGLLDTPADPAFDRITRLAGMIAGTSVALVSLLTSRRQWFKSHRGTDTTETPREWALCGHAILGSDIMMVEDAREDARFRDNPLVTGEEHIVFYAGCPLRSPDGHALGTLCVIDRAPRQLDETQKESLRALADIAEDEIRLYMVEHGRRWA</sequence>
<keyword evidence="3" id="KW-1185">Reference proteome</keyword>
<dbReference type="CDD" id="cd04762">
    <property type="entry name" value="HTH_MerR-trunc"/>
    <property type="match status" value="1"/>
</dbReference>
<evidence type="ECO:0000313" key="2">
    <source>
        <dbReference type="EMBL" id="QDE37875.1"/>
    </source>
</evidence>
<evidence type="ECO:0000313" key="3">
    <source>
        <dbReference type="Proteomes" id="UP000316093"/>
    </source>
</evidence>
<dbReference type="NCBIfam" id="TIGR01764">
    <property type="entry name" value="excise"/>
    <property type="match status" value="1"/>
</dbReference>
<organism evidence="2 3">
    <name type="scientific">Luteibacter pinisoli</name>
    <dbReference type="NCBI Taxonomy" id="2589080"/>
    <lineage>
        <taxon>Bacteria</taxon>
        <taxon>Pseudomonadati</taxon>
        <taxon>Pseudomonadota</taxon>
        <taxon>Gammaproteobacteria</taxon>
        <taxon>Lysobacterales</taxon>
        <taxon>Rhodanobacteraceae</taxon>
        <taxon>Luteibacter</taxon>
    </lineage>
</organism>
<protein>
    <submittedName>
        <fullName evidence="2">Helix-turn-helix domain-containing protein</fullName>
    </submittedName>
</protein>
<gene>
    <name evidence="2" type="ORF">FIV34_00975</name>
</gene>
<dbReference type="RefSeq" id="WP_139978793.1">
    <property type="nucleotide sequence ID" value="NZ_CP041046.1"/>
</dbReference>
<dbReference type="GO" id="GO:0003677">
    <property type="term" value="F:DNA binding"/>
    <property type="evidence" value="ECO:0007669"/>
    <property type="project" value="InterPro"/>
</dbReference>
<dbReference type="InterPro" id="IPR041657">
    <property type="entry name" value="HTH_17"/>
</dbReference>
<dbReference type="SUPFAM" id="SSF55781">
    <property type="entry name" value="GAF domain-like"/>
    <property type="match status" value="1"/>
</dbReference>
<dbReference type="InterPro" id="IPR010093">
    <property type="entry name" value="SinI_DNA-bd"/>
</dbReference>
<dbReference type="Gene3D" id="3.30.450.40">
    <property type="match status" value="1"/>
</dbReference>
<dbReference type="AlphaFoldDB" id="A0A4Y5YZK4"/>
<dbReference type="SUPFAM" id="SSF46955">
    <property type="entry name" value="Putative DNA-binding domain"/>
    <property type="match status" value="1"/>
</dbReference>
<dbReference type="InterPro" id="IPR003018">
    <property type="entry name" value="GAF"/>
</dbReference>
<dbReference type="Pfam" id="PF12728">
    <property type="entry name" value="HTH_17"/>
    <property type="match status" value="1"/>
</dbReference>
<dbReference type="Gene3D" id="1.10.1660.10">
    <property type="match status" value="1"/>
</dbReference>
<proteinExistence type="predicted"/>
<dbReference type="KEGG" id="lpy:FIV34_00975"/>